<feature type="coiled-coil region" evidence="3">
    <location>
        <begin position="91"/>
        <end position="129"/>
    </location>
</feature>
<evidence type="ECO:0000256" key="3">
    <source>
        <dbReference type="SAM" id="Coils"/>
    </source>
</evidence>
<comment type="caution">
    <text evidence="7">The sequence shown here is derived from an EMBL/GenBank/DDBJ whole genome shotgun (WGS) entry which is preliminary data.</text>
</comment>
<evidence type="ECO:0000256" key="1">
    <source>
        <dbReference type="ARBA" id="ARBA00023224"/>
    </source>
</evidence>
<reference evidence="7" key="1">
    <citation type="submission" date="2016-10" db="EMBL/GenBank/DDBJ databases">
        <title>Sequence of Gallionella enrichment culture.</title>
        <authorList>
            <person name="Poehlein A."/>
            <person name="Muehling M."/>
            <person name="Daniel R."/>
        </authorList>
    </citation>
    <scope>NUCLEOTIDE SEQUENCE</scope>
</reference>
<dbReference type="Gene3D" id="6.10.340.10">
    <property type="match status" value="1"/>
</dbReference>
<evidence type="ECO:0000256" key="4">
    <source>
        <dbReference type="SAM" id="Phobius"/>
    </source>
</evidence>
<feature type="domain" description="Methyl-accepting transducer" evidence="5">
    <location>
        <begin position="150"/>
        <end position="379"/>
    </location>
</feature>
<proteinExistence type="inferred from homology"/>
<dbReference type="SMART" id="SM00283">
    <property type="entry name" value="MA"/>
    <property type="match status" value="1"/>
</dbReference>
<dbReference type="CDD" id="cd06225">
    <property type="entry name" value="HAMP"/>
    <property type="match status" value="1"/>
</dbReference>
<dbReference type="GO" id="GO:0016020">
    <property type="term" value="C:membrane"/>
    <property type="evidence" value="ECO:0007669"/>
    <property type="project" value="InterPro"/>
</dbReference>
<sequence length="406" mass="41296">MRLGTALIAPAIVLAIGGFAAGALTAAGTAALSAAGVWLGLAAMAAVAAAVALAARNAALGGLRAFAATAERIAAGDAQAVPPHFGGQDDLGRLAAAIERMRANLRQVEEDERQRLAEQEKGLEKSRKRMKLLLDFDSMVGRQLQELGSASGTVTTLTRDLSDAVRRTDQHAASVAEAARQASADVQGVVSATEQLNASTQEIARSIQSTSAIANEAVEGIARTGETIGSLAEAAQKIGAVVSLINDIASQTNLLALNATIEAARAGEAGKGFAVVAGEVKNLANQTARATDEISEQVAGIQNTSQGAVAAIQQVAKTISQVEEVIVTIASAVEEQSAATHDIARSVDGAARGHGAVSDGIAEVSRLAAETGRVSTAMGEGTGKLAGEADLLRSETEKMLRDIKAV</sequence>
<evidence type="ECO:0000259" key="5">
    <source>
        <dbReference type="PROSITE" id="PS50111"/>
    </source>
</evidence>
<dbReference type="Gene3D" id="1.10.287.950">
    <property type="entry name" value="Methyl-accepting chemotaxis protein"/>
    <property type="match status" value="1"/>
</dbReference>
<evidence type="ECO:0000313" key="7">
    <source>
        <dbReference type="EMBL" id="OIR02396.1"/>
    </source>
</evidence>
<dbReference type="PANTHER" id="PTHR32089">
    <property type="entry name" value="METHYL-ACCEPTING CHEMOTAXIS PROTEIN MCPB"/>
    <property type="match status" value="1"/>
</dbReference>
<accession>A0A1J5SL18</accession>
<name>A0A1J5SL18_9ZZZZ</name>
<keyword evidence="3" id="KW-0175">Coiled coil</keyword>
<dbReference type="PANTHER" id="PTHR32089:SF112">
    <property type="entry name" value="LYSOZYME-LIKE PROTEIN-RELATED"/>
    <property type="match status" value="1"/>
</dbReference>
<protein>
    <submittedName>
        <fullName evidence="7">Methyl-accepting chemotaxis protein 4</fullName>
    </submittedName>
</protein>
<organism evidence="7">
    <name type="scientific">mine drainage metagenome</name>
    <dbReference type="NCBI Taxonomy" id="410659"/>
    <lineage>
        <taxon>unclassified sequences</taxon>
        <taxon>metagenomes</taxon>
        <taxon>ecological metagenomes</taxon>
    </lineage>
</organism>
<dbReference type="GO" id="GO:0007165">
    <property type="term" value="P:signal transduction"/>
    <property type="evidence" value="ECO:0007669"/>
    <property type="project" value="UniProtKB-KW"/>
</dbReference>
<dbReference type="Pfam" id="PF00672">
    <property type="entry name" value="HAMP"/>
    <property type="match status" value="1"/>
</dbReference>
<dbReference type="EMBL" id="MLJW01000075">
    <property type="protein sequence ID" value="OIR02396.1"/>
    <property type="molecule type" value="Genomic_DNA"/>
</dbReference>
<gene>
    <name evidence="7" type="primary">mcp4_8</name>
    <name evidence="7" type="ORF">GALL_155540</name>
</gene>
<dbReference type="PROSITE" id="PS50885">
    <property type="entry name" value="HAMP"/>
    <property type="match status" value="1"/>
</dbReference>
<dbReference type="PROSITE" id="PS50111">
    <property type="entry name" value="CHEMOTAXIS_TRANSDUC_2"/>
    <property type="match status" value="1"/>
</dbReference>
<feature type="domain" description="HAMP" evidence="6">
    <location>
        <begin position="57"/>
        <end position="110"/>
    </location>
</feature>
<dbReference type="InterPro" id="IPR003660">
    <property type="entry name" value="HAMP_dom"/>
</dbReference>
<keyword evidence="4" id="KW-1133">Transmembrane helix</keyword>
<keyword evidence="4" id="KW-0472">Membrane</keyword>
<evidence type="ECO:0000256" key="2">
    <source>
        <dbReference type="ARBA" id="ARBA00029447"/>
    </source>
</evidence>
<dbReference type="InterPro" id="IPR004089">
    <property type="entry name" value="MCPsignal_dom"/>
</dbReference>
<dbReference type="AlphaFoldDB" id="A0A1J5SL18"/>
<keyword evidence="4" id="KW-0812">Transmembrane</keyword>
<keyword evidence="1" id="KW-0807">Transducer</keyword>
<dbReference type="Pfam" id="PF00015">
    <property type="entry name" value="MCPsignal"/>
    <property type="match status" value="1"/>
</dbReference>
<dbReference type="SMART" id="SM00304">
    <property type="entry name" value="HAMP"/>
    <property type="match status" value="1"/>
</dbReference>
<feature type="transmembrane region" description="Helical" evidence="4">
    <location>
        <begin position="36"/>
        <end position="55"/>
    </location>
</feature>
<dbReference type="SUPFAM" id="SSF58104">
    <property type="entry name" value="Methyl-accepting chemotaxis protein (MCP) signaling domain"/>
    <property type="match status" value="1"/>
</dbReference>
<comment type="similarity">
    <text evidence="2">Belongs to the methyl-accepting chemotaxis (MCP) protein family.</text>
</comment>
<evidence type="ECO:0000259" key="6">
    <source>
        <dbReference type="PROSITE" id="PS50885"/>
    </source>
</evidence>